<proteinExistence type="predicted"/>
<evidence type="ECO:0000256" key="1">
    <source>
        <dbReference type="SAM" id="MobiDB-lite"/>
    </source>
</evidence>
<feature type="compositionally biased region" description="Gly residues" evidence="1">
    <location>
        <begin position="16"/>
        <end position="25"/>
    </location>
</feature>
<feature type="compositionally biased region" description="Acidic residues" evidence="1">
    <location>
        <begin position="81"/>
        <end position="95"/>
    </location>
</feature>
<evidence type="ECO:0000313" key="2">
    <source>
        <dbReference type="EMBL" id="CAE2255007.1"/>
    </source>
</evidence>
<feature type="compositionally biased region" description="Basic and acidic residues" evidence="1">
    <location>
        <begin position="1"/>
        <end position="10"/>
    </location>
</feature>
<sequence length="291" mass="32368">MEEIVRREFRAPSLYGNGGGGGGGDAGKEARPRGTAPPPLSSKYPDSIRRATAFLALRELNKKLTFAENLGMDLLGGRDFDDDDDDGDGGDDPIEESVRADRRLRNRNRLIRNRRQAARGFSVLPTVPPSSYLRPGAYLVAHPLMPGYFARTVIVLLDHTPPARAEVVRGDVDTDEGEGEDERRRRRRSDDDDDRPSLPSGPYKLELLEEVQGWCWLTGGESTAYVHRVVESLWADDGTGTGRGKRYERPRPTCAAMAREALGMRRRGGDDGDGDDDDDDDDLAFRRRRRG</sequence>
<dbReference type="EMBL" id="HBKQ01034247">
    <property type="protein sequence ID" value="CAE2255007.1"/>
    <property type="molecule type" value="Transcribed_RNA"/>
</dbReference>
<accession>A0A7S4J863</accession>
<gene>
    <name evidence="2" type="ORF">OAUR00152_LOCUS23433</name>
</gene>
<feature type="region of interest" description="Disordered" evidence="1">
    <location>
        <begin position="1"/>
        <end position="45"/>
    </location>
</feature>
<organism evidence="2">
    <name type="scientific">Odontella aurita</name>
    <dbReference type="NCBI Taxonomy" id="265563"/>
    <lineage>
        <taxon>Eukaryota</taxon>
        <taxon>Sar</taxon>
        <taxon>Stramenopiles</taxon>
        <taxon>Ochrophyta</taxon>
        <taxon>Bacillariophyta</taxon>
        <taxon>Mediophyceae</taxon>
        <taxon>Biddulphiophycidae</taxon>
        <taxon>Eupodiscales</taxon>
        <taxon>Odontellaceae</taxon>
        <taxon>Odontella</taxon>
    </lineage>
</organism>
<feature type="region of interest" description="Disordered" evidence="1">
    <location>
        <begin position="81"/>
        <end position="100"/>
    </location>
</feature>
<dbReference type="AlphaFoldDB" id="A0A7S4J863"/>
<feature type="region of interest" description="Disordered" evidence="1">
    <location>
        <begin position="167"/>
        <end position="203"/>
    </location>
</feature>
<feature type="compositionally biased region" description="Acidic residues" evidence="1">
    <location>
        <begin position="271"/>
        <end position="282"/>
    </location>
</feature>
<feature type="region of interest" description="Disordered" evidence="1">
    <location>
        <begin position="259"/>
        <end position="291"/>
    </location>
</feature>
<name>A0A7S4J863_9STRA</name>
<protein>
    <submittedName>
        <fullName evidence="2">Uncharacterized protein</fullName>
    </submittedName>
</protein>
<reference evidence="2" key="1">
    <citation type="submission" date="2021-01" db="EMBL/GenBank/DDBJ databases">
        <authorList>
            <person name="Corre E."/>
            <person name="Pelletier E."/>
            <person name="Niang G."/>
            <person name="Scheremetjew M."/>
            <person name="Finn R."/>
            <person name="Kale V."/>
            <person name="Holt S."/>
            <person name="Cochrane G."/>
            <person name="Meng A."/>
            <person name="Brown T."/>
            <person name="Cohen L."/>
        </authorList>
    </citation>
    <scope>NUCLEOTIDE SEQUENCE</scope>
    <source>
        <strain evidence="2">Isolate 1302-5</strain>
    </source>
</reference>